<feature type="region of interest" description="Disordered" evidence="5">
    <location>
        <begin position="233"/>
        <end position="339"/>
    </location>
</feature>
<evidence type="ECO:0000256" key="3">
    <source>
        <dbReference type="PROSITE-ProRule" id="PRU00023"/>
    </source>
</evidence>
<dbReference type="InterPro" id="IPR036770">
    <property type="entry name" value="Ankyrin_rpt-contain_sf"/>
</dbReference>
<keyword evidence="1" id="KW-0677">Repeat</keyword>
<dbReference type="PANTHER" id="PTHR24173">
    <property type="entry name" value="ANKYRIN REPEAT CONTAINING"/>
    <property type="match status" value="1"/>
</dbReference>
<evidence type="ECO:0000256" key="5">
    <source>
        <dbReference type="SAM" id="MobiDB-lite"/>
    </source>
</evidence>
<keyword evidence="4" id="KW-0175">Coiled coil</keyword>
<feature type="compositionally biased region" description="Pro residues" evidence="5">
    <location>
        <begin position="128"/>
        <end position="139"/>
    </location>
</feature>
<dbReference type="STRING" id="4829.A0A163IYQ3"/>
<evidence type="ECO:0000313" key="7">
    <source>
        <dbReference type="Proteomes" id="UP000078561"/>
    </source>
</evidence>
<sequence length="552" mass="60969">MASSLSPSLSFRSMDGLDISGQESNHPAHDTKQLLLDLVDSIQQDELKHAVMKELKRLFANHDRLLNMLQSRSEALEQENRDYKTLANDHQQRYEKAVREMQFFRKKYEGARDMNNQYVTSAITTPPTTAPPPPPPPQHPLDYRTRSLSIESGSSGEAPDHQPTSNPHQQPPTQRKGSATFINSYPLTPTSPQPFAMPNDLIGNYEAEYNHNQRILRGSTTVVWHPQPWSTVSSAYQPHSPISPFSPERVAPTTVAPPPPPSRLRQDSTSASVHSAQSSGTDSSSGDASNNTTAQPKDRSARKQSWQLLRQPSTPTLVDPSPKENTPAPLPLHSVPMTPVRSSTATNGYTGASMIQQRRVDPLIYGGSDALWDTISKSKGSDVTNKTALHVAAEHCHAAVVEYIVEATEGRLNLEVDSLGATVLHYACASGHTDLVSFLARSCELPVNQEDHRGEQPLHWAARHGRLEVVTLLVERCGCDCNSYVPRKVGTPLDLARAGGHRRLVDYLKGLGAMSTKKMEKRREEEMAKEVPVHLESTLTRNGLFGMDDDDF</sequence>
<reference evidence="6" key="1">
    <citation type="submission" date="2016-04" db="EMBL/GenBank/DDBJ databases">
        <authorList>
            <person name="Evans L.H."/>
            <person name="Alamgir A."/>
            <person name="Owens N."/>
            <person name="Weber N.D."/>
            <person name="Virtaneva K."/>
            <person name="Barbian K."/>
            <person name="Babar A."/>
            <person name="Rosenke K."/>
        </authorList>
    </citation>
    <scope>NUCLEOTIDE SEQUENCE [LARGE SCALE GENOMIC DNA]</scope>
    <source>
        <strain evidence="6">CBS 101.48</strain>
    </source>
</reference>
<feature type="compositionally biased region" description="Low complexity" evidence="5">
    <location>
        <begin position="268"/>
        <end position="294"/>
    </location>
</feature>
<dbReference type="PANTHER" id="PTHR24173:SF74">
    <property type="entry name" value="ANKYRIN REPEAT DOMAIN-CONTAINING PROTEIN 16"/>
    <property type="match status" value="1"/>
</dbReference>
<dbReference type="PROSITE" id="PS50297">
    <property type="entry name" value="ANK_REP_REGION"/>
    <property type="match status" value="1"/>
</dbReference>
<protein>
    <submittedName>
        <fullName evidence="6">Uncharacterized protein</fullName>
    </submittedName>
</protein>
<dbReference type="EMBL" id="LT550653">
    <property type="protein sequence ID" value="SAL96123.1"/>
    <property type="molecule type" value="Genomic_DNA"/>
</dbReference>
<proteinExistence type="predicted"/>
<feature type="region of interest" description="Disordered" evidence="5">
    <location>
        <begin position="122"/>
        <end position="199"/>
    </location>
</feature>
<name>A0A163IYQ3_ABSGL</name>
<feature type="compositionally biased region" description="Polar residues" evidence="5">
    <location>
        <begin position="146"/>
        <end position="155"/>
    </location>
</feature>
<dbReference type="OrthoDB" id="194358at2759"/>
<evidence type="ECO:0000256" key="4">
    <source>
        <dbReference type="SAM" id="Coils"/>
    </source>
</evidence>
<dbReference type="PROSITE" id="PS50088">
    <property type="entry name" value="ANK_REPEAT"/>
    <property type="match status" value="1"/>
</dbReference>
<dbReference type="Pfam" id="PF12796">
    <property type="entry name" value="Ank_2"/>
    <property type="match status" value="1"/>
</dbReference>
<dbReference type="SUPFAM" id="SSF48403">
    <property type="entry name" value="Ankyrin repeat"/>
    <property type="match status" value="1"/>
</dbReference>
<feature type="compositionally biased region" description="Polar residues" evidence="5">
    <location>
        <begin position="303"/>
        <end position="316"/>
    </location>
</feature>
<accession>A0A163IYQ3</accession>
<evidence type="ECO:0000256" key="2">
    <source>
        <dbReference type="ARBA" id="ARBA00023043"/>
    </source>
</evidence>
<evidence type="ECO:0000256" key="1">
    <source>
        <dbReference type="ARBA" id="ARBA00022737"/>
    </source>
</evidence>
<evidence type="ECO:0000313" key="6">
    <source>
        <dbReference type="EMBL" id="SAL96123.1"/>
    </source>
</evidence>
<dbReference type="Proteomes" id="UP000078561">
    <property type="component" value="Unassembled WGS sequence"/>
</dbReference>
<dbReference type="SMART" id="SM00248">
    <property type="entry name" value="ANK"/>
    <property type="match status" value="3"/>
</dbReference>
<feature type="coiled-coil region" evidence="4">
    <location>
        <begin position="52"/>
        <end position="107"/>
    </location>
</feature>
<keyword evidence="2 3" id="KW-0040">ANK repeat</keyword>
<organism evidence="6">
    <name type="scientific">Absidia glauca</name>
    <name type="common">Pin mould</name>
    <dbReference type="NCBI Taxonomy" id="4829"/>
    <lineage>
        <taxon>Eukaryota</taxon>
        <taxon>Fungi</taxon>
        <taxon>Fungi incertae sedis</taxon>
        <taxon>Mucoromycota</taxon>
        <taxon>Mucoromycotina</taxon>
        <taxon>Mucoromycetes</taxon>
        <taxon>Mucorales</taxon>
        <taxon>Cunninghamellaceae</taxon>
        <taxon>Absidia</taxon>
    </lineage>
</organism>
<keyword evidence="7" id="KW-1185">Reference proteome</keyword>
<feature type="compositionally biased region" description="Polar residues" evidence="5">
    <location>
        <begin position="162"/>
        <end position="190"/>
    </location>
</feature>
<gene>
    <name evidence="6" type="primary">ABSGL_01491.1 scaffold 1580</name>
</gene>
<dbReference type="InParanoid" id="A0A163IYQ3"/>
<dbReference type="Gene3D" id="1.25.40.20">
    <property type="entry name" value="Ankyrin repeat-containing domain"/>
    <property type="match status" value="1"/>
</dbReference>
<feature type="repeat" description="ANK" evidence="3">
    <location>
        <begin position="453"/>
        <end position="476"/>
    </location>
</feature>
<dbReference type="InterPro" id="IPR002110">
    <property type="entry name" value="Ankyrin_rpt"/>
</dbReference>
<dbReference type="AlphaFoldDB" id="A0A163IYQ3"/>